<dbReference type="Gene3D" id="3.30.420.10">
    <property type="entry name" value="Ribonuclease H-like superfamily/Ribonuclease H"/>
    <property type="match status" value="1"/>
</dbReference>
<dbReference type="OrthoDB" id="3504114at2759"/>
<evidence type="ECO:0000259" key="1">
    <source>
        <dbReference type="Pfam" id="PF13358"/>
    </source>
</evidence>
<dbReference type="PANTHER" id="PTHR46564:SF1">
    <property type="entry name" value="TRANSPOSASE"/>
    <property type="match status" value="1"/>
</dbReference>
<dbReference type="InterPro" id="IPR012337">
    <property type="entry name" value="RNaseH-like_sf"/>
</dbReference>
<feature type="non-terminal residue" evidence="2">
    <location>
        <position position="1"/>
    </location>
</feature>
<accession>A0A8T9BX49</accession>
<proteinExistence type="predicted"/>
<sequence>TAPRGTANRGYPLRNLDGWLNPIVFQGAINAEIFEWWLENLILPNCNPGDSTRDIIIMDNCSIHKSERVQQLCDEASVQLEYLPPYSPRFNPIEASFHDFKAFVRRHYKVRSLEDYNGFEDFLVWAVEVAGSGAELAKKARGHFRHAGYLGVPED</sequence>
<comment type="caution">
    <text evidence="2">The sequence shown here is derived from an EMBL/GenBank/DDBJ whole genome shotgun (WGS) entry which is preliminary data.</text>
</comment>
<keyword evidence="3" id="KW-1185">Reference proteome</keyword>
<protein>
    <recommendedName>
        <fullName evidence="1">Tc1-like transposase DDE domain-containing protein</fullName>
    </recommendedName>
</protein>
<dbReference type="GO" id="GO:0003676">
    <property type="term" value="F:nucleic acid binding"/>
    <property type="evidence" value="ECO:0007669"/>
    <property type="project" value="InterPro"/>
</dbReference>
<reference evidence="2 3" key="1">
    <citation type="submission" date="2018-05" db="EMBL/GenBank/DDBJ databases">
        <title>Genome sequencing and assembly of the regulated plant pathogen Lachnellula willkommii and related sister species for the development of diagnostic species identification markers.</title>
        <authorList>
            <person name="Giroux E."/>
            <person name="Bilodeau G."/>
        </authorList>
    </citation>
    <scope>NUCLEOTIDE SEQUENCE [LARGE SCALE GENOMIC DNA]</scope>
    <source>
        <strain evidence="2 3">CBS 268.59</strain>
    </source>
</reference>
<feature type="domain" description="Tc1-like transposase DDE" evidence="1">
    <location>
        <begin position="20"/>
        <end position="114"/>
    </location>
</feature>
<evidence type="ECO:0000313" key="2">
    <source>
        <dbReference type="EMBL" id="TVY67410.1"/>
    </source>
</evidence>
<dbReference type="InterPro" id="IPR036397">
    <property type="entry name" value="RNaseH_sf"/>
</dbReference>
<dbReference type="Pfam" id="PF13358">
    <property type="entry name" value="DDE_3"/>
    <property type="match status" value="1"/>
</dbReference>
<evidence type="ECO:0000313" key="3">
    <source>
        <dbReference type="Proteomes" id="UP000469558"/>
    </source>
</evidence>
<organism evidence="2 3">
    <name type="scientific">Lachnellula suecica</name>
    <dbReference type="NCBI Taxonomy" id="602035"/>
    <lineage>
        <taxon>Eukaryota</taxon>
        <taxon>Fungi</taxon>
        <taxon>Dikarya</taxon>
        <taxon>Ascomycota</taxon>
        <taxon>Pezizomycotina</taxon>
        <taxon>Leotiomycetes</taxon>
        <taxon>Helotiales</taxon>
        <taxon>Lachnaceae</taxon>
        <taxon>Lachnellula</taxon>
    </lineage>
</organism>
<dbReference type="EMBL" id="QGMK01001576">
    <property type="protein sequence ID" value="TVY67410.1"/>
    <property type="molecule type" value="Genomic_DNA"/>
</dbReference>
<dbReference type="Proteomes" id="UP000469558">
    <property type="component" value="Unassembled WGS sequence"/>
</dbReference>
<gene>
    <name evidence="2" type="ORF">LSUE1_G010280</name>
</gene>
<dbReference type="InterPro" id="IPR038717">
    <property type="entry name" value="Tc1-like_DDE_dom"/>
</dbReference>
<dbReference type="AlphaFoldDB" id="A0A8T9BX49"/>
<name>A0A8T9BX49_9HELO</name>
<dbReference type="PANTHER" id="PTHR46564">
    <property type="entry name" value="TRANSPOSASE"/>
    <property type="match status" value="1"/>
</dbReference>
<dbReference type="SUPFAM" id="SSF53098">
    <property type="entry name" value="Ribonuclease H-like"/>
    <property type="match status" value="1"/>
</dbReference>